<accession>A0A7W8CYH5</accession>
<organism evidence="4 5">
    <name type="scientific">Catenisphaera adipataccumulans</name>
    <dbReference type="NCBI Taxonomy" id="700500"/>
    <lineage>
        <taxon>Bacteria</taxon>
        <taxon>Bacillati</taxon>
        <taxon>Bacillota</taxon>
        <taxon>Erysipelotrichia</taxon>
        <taxon>Erysipelotrichales</taxon>
        <taxon>Erysipelotrichaceae</taxon>
        <taxon>Catenisphaera</taxon>
    </lineage>
</organism>
<name>A0A7W8CYH5_9FIRM</name>
<feature type="domain" description="Flavodoxin-like" evidence="2">
    <location>
        <begin position="106"/>
        <end position="235"/>
    </location>
</feature>
<dbReference type="RefSeq" id="WP_183327445.1">
    <property type="nucleotide sequence ID" value="NZ_JACHHK010000002.1"/>
</dbReference>
<protein>
    <submittedName>
        <fullName evidence="4">Flavodoxin</fullName>
    </submittedName>
</protein>
<evidence type="ECO:0000259" key="2">
    <source>
        <dbReference type="Pfam" id="PF12682"/>
    </source>
</evidence>
<dbReference type="SUPFAM" id="SSF52218">
    <property type="entry name" value="Flavoproteins"/>
    <property type="match status" value="1"/>
</dbReference>
<dbReference type="Pfam" id="PF12682">
    <property type="entry name" value="Flavodoxin_4"/>
    <property type="match status" value="1"/>
</dbReference>
<proteinExistence type="predicted"/>
<dbReference type="PANTHER" id="PTHR39201">
    <property type="entry name" value="EXPORTED PROTEIN-RELATED"/>
    <property type="match status" value="1"/>
</dbReference>
<dbReference type="Pfam" id="PF18050">
    <property type="entry name" value="Cyclophil_like2"/>
    <property type="match status" value="1"/>
</dbReference>
<dbReference type="GO" id="GO:0016651">
    <property type="term" value="F:oxidoreductase activity, acting on NAD(P)H"/>
    <property type="evidence" value="ECO:0007669"/>
    <property type="project" value="UniProtKB-ARBA"/>
</dbReference>
<reference evidence="4 5" key="1">
    <citation type="submission" date="2020-08" db="EMBL/GenBank/DDBJ databases">
        <title>Genomic Encyclopedia of Type Strains, Phase IV (KMG-IV): sequencing the most valuable type-strain genomes for metagenomic binning, comparative biology and taxonomic classification.</title>
        <authorList>
            <person name="Goeker M."/>
        </authorList>
    </citation>
    <scope>NUCLEOTIDE SEQUENCE [LARGE SCALE GENOMIC DNA]</scope>
    <source>
        <strain evidence="4 5">DSM 25799</strain>
    </source>
</reference>
<evidence type="ECO:0000256" key="1">
    <source>
        <dbReference type="SAM" id="MobiDB-lite"/>
    </source>
</evidence>
<dbReference type="Gene3D" id="3.40.50.360">
    <property type="match status" value="1"/>
</dbReference>
<dbReference type="InterPro" id="IPR029000">
    <property type="entry name" value="Cyclophilin-like_dom_sf"/>
</dbReference>
<evidence type="ECO:0000313" key="4">
    <source>
        <dbReference type="EMBL" id="MBB5182612.1"/>
    </source>
</evidence>
<dbReference type="InterPro" id="IPR029039">
    <property type="entry name" value="Flavoprotein-like_sf"/>
</dbReference>
<dbReference type="PANTHER" id="PTHR39201:SF1">
    <property type="entry name" value="FLAVODOXIN-LIKE DOMAIN-CONTAINING PROTEIN"/>
    <property type="match status" value="1"/>
</dbReference>
<dbReference type="EMBL" id="JACHHK010000002">
    <property type="protein sequence ID" value="MBB5182612.1"/>
    <property type="molecule type" value="Genomic_DNA"/>
</dbReference>
<feature type="region of interest" description="Disordered" evidence="1">
    <location>
        <begin position="26"/>
        <end position="49"/>
    </location>
</feature>
<evidence type="ECO:0000313" key="5">
    <source>
        <dbReference type="Proteomes" id="UP000539953"/>
    </source>
</evidence>
<dbReference type="InterPro" id="IPR041183">
    <property type="entry name" value="Cyclophilin-like"/>
</dbReference>
<dbReference type="InterPro" id="IPR008254">
    <property type="entry name" value="Flavodoxin/NO_synth"/>
</dbReference>
<feature type="domain" description="Cyclophilin-like" evidence="3">
    <location>
        <begin position="270"/>
        <end position="377"/>
    </location>
</feature>
<gene>
    <name evidence="4" type="ORF">HNQ47_000631</name>
</gene>
<dbReference type="SUPFAM" id="SSF50891">
    <property type="entry name" value="Cyclophilin-like"/>
    <property type="match status" value="1"/>
</dbReference>
<dbReference type="GO" id="GO:0010181">
    <property type="term" value="F:FMN binding"/>
    <property type="evidence" value="ECO:0007669"/>
    <property type="project" value="InterPro"/>
</dbReference>
<comment type="caution">
    <text evidence="4">The sequence shown here is derived from an EMBL/GenBank/DDBJ whole genome shotgun (WGS) entry which is preliminary data.</text>
</comment>
<keyword evidence="5" id="KW-1185">Reference proteome</keyword>
<feature type="compositionally biased region" description="Low complexity" evidence="1">
    <location>
        <begin position="32"/>
        <end position="44"/>
    </location>
</feature>
<dbReference type="AlphaFoldDB" id="A0A7W8CYH5"/>
<dbReference type="PROSITE" id="PS51257">
    <property type="entry name" value="PROKAR_LIPOPROTEIN"/>
    <property type="match status" value="1"/>
</dbReference>
<evidence type="ECO:0000259" key="3">
    <source>
        <dbReference type="Pfam" id="PF18050"/>
    </source>
</evidence>
<sequence>MKLKKVFVTGILTAVLLSGCGSQSNNTISRNASTSDDSSSPASTDEIENYTRYADYTPVKAEDAGITSGSAGNILVAYFSRSSNTSLDGVDAVSSASLQVQEDGTAEGNAQQMAEWIADETGGDLYPIQTMYTYPVDYDQTVDVGEGQDSDGVHPLLINPIDLSSYDMIYLVYPIWHYTLPAPMVSFLEDYDLSGKTVCCFTTSGGSGFGDTIEKIQKAEPDADIVEGITVSQSSVADAEAEVRSAAADLQTSYAPAQEENMTEKQTIQIQIGDQTFTAELEDNETAAAFREKLPLTLQMQELNGNEKYAYDVSLPSDAESVGTIQAGDLMLYDDDCLVLFYDSFSTSYSYTKIGHITDPDGLADAVGNGSVQITFSAE</sequence>
<dbReference type="Gene3D" id="2.40.100.20">
    <property type="match status" value="1"/>
</dbReference>
<dbReference type="Proteomes" id="UP000539953">
    <property type="component" value="Unassembled WGS sequence"/>
</dbReference>